<evidence type="ECO:0000256" key="1">
    <source>
        <dbReference type="SAM" id="MobiDB-lite"/>
    </source>
</evidence>
<name>A0A0A9FJZ1_ARUDO</name>
<protein>
    <submittedName>
        <fullName evidence="2">Uncharacterized protein</fullName>
    </submittedName>
</protein>
<sequence>MPKPPSSLPPAAPGCSAMAAVARKGTTSPACRREGPAERCDEPTGGDAAAAGGLCLCRGGARRRSCGRRRGRRRRGGGRAGR</sequence>
<organism evidence="2">
    <name type="scientific">Arundo donax</name>
    <name type="common">Giant reed</name>
    <name type="synonym">Donax arundinaceus</name>
    <dbReference type="NCBI Taxonomy" id="35708"/>
    <lineage>
        <taxon>Eukaryota</taxon>
        <taxon>Viridiplantae</taxon>
        <taxon>Streptophyta</taxon>
        <taxon>Embryophyta</taxon>
        <taxon>Tracheophyta</taxon>
        <taxon>Spermatophyta</taxon>
        <taxon>Magnoliopsida</taxon>
        <taxon>Liliopsida</taxon>
        <taxon>Poales</taxon>
        <taxon>Poaceae</taxon>
        <taxon>PACMAD clade</taxon>
        <taxon>Arundinoideae</taxon>
        <taxon>Arundineae</taxon>
        <taxon>Arundo</taxon>
    </lineage>
</organism>
<dbReference type="EMBL" id="GBRH01186342">
    <property type="protein sequence ID" value="JAE11554.1"/>
    <property type="molecule type" value="Transcribed_RNA"/>
</dbReference>
<evidence type="ECO:0000313" key="2">
    <source>
        <dbReference type="EMBL" id="JAE11554.1"/>
    </source>
</evidence>
<accession>A0A0A9FJZ1</accession>
<reference evidence="2" key="1">
    <citation type="submission" date="2014-09" db="EMBL/GenBank/DDBJ databases">
        <authorList>
            <person name="Magalhaes I.L.F."/>
            <person name="Oliveira U."/>
            <person name="Santos F.R."/>
            <person name="Vidigal T.H.D.A."/>
            <person name="Brescovit A.D."/>
            <person name="Santos A.J."/>
        </authorList>
    </citation>
    <scope>NUCLEOTIDE SEQUENCE</scope>
    <source>
        <tissue evidence="2">Shoot tissue taken approximately 20 cm above the soil surface</tissue>
    </source>
</reference>
<dbReference type="AlphaFoldDB" id="A0A0A9FJZ1"/>
<feature type="compositionally biased region" description="Basic and acidic residues" evidence="1">
    <location>
        <begin position="31"/>
        <end position="42"/>
    </location>
</feature>
<reference evidence="2" key="2">
    <citation type="journal article" date="2015" name="Data Brief">
        <title>Shoot transcriptome of the giant reed, Arundo donax.</title>
        <authorList>
            <person name="Barrero R.A."/>
            <person name="Guerrero F.D."/>
            <person name="Moolhuijzen P."/>
            <person name="Goolsby J.A."/>
            <person name="Tidwell J."/>
            <person name="Bellgard S.E."/>
            <person name="Bellgard M.I."/>
        </authorList>
    </citation>
    <scope>NUCLEOTIDE SEQUENCE</scope>
    <source>
        <tissue evidence="2">Shoot tissue taken approximately 20 cm above the soil surface</tissue>
    </source>
</reference>
<feature type="region of interest" description="Disordered" evidence="1">
    <location>
        <begin position="25"/>
        <end position="49"/>
    </location>
</feature>
<proteinExistence type="predicted"/>